<evidence type="ECO:0000313" key="1">
    <source>
        <dbReference type="EMBL" id="GAH59410.1"/>
    </source>
</evidence>
<proteinExistence type="predicted"/>
<reference evidence="1" key="1">
    <citation type="journal article" date="2014" name="Front. Microbiol.">
        <title>High frequency of phylogenetically diverse reductive dehalogenase-homologous genes in deep subseafloor sedimentary metagenomes.</title>
        <authorList>
            <person name="Kawai M."/>
            <person name="Futagami T."/>
            <person name="Toyoda A."/>
            <person name="Takaki Y."/>
            <person name="Nishi S."/>
            <person name="Hori S."/>
            <person name="Arai W."/>
            <person name="Tsubouchi T."/>
            <person name="Morono Y."/>
            <person name="Uchiyama I."/>
            <person name="Ito T."/>
            <person name="Fujiyama A."/>
            <person name="Inagaki F."/>
            <person name="Takami H."/>
        </authorList>
    </citation>
    <scope>NUCLEOTIDE SEQUENCE</scope>
    <source>
        <strain evidence="1">Expedition CK06-06</strain>
    </source>
</reference>
<name>X1HQR5_9ZZZZ</name>
<organism evidence="1">
    <name type="scientific">marine sediment metagenome</name>
    <dbReference type="NCBI Taxonomy" id="412755"/>
    <lineage>
        <taxon>unclassified sequences</taxon>
        <taxon>metagenomes</taxon>
        <taxon>ecological metagenomes</taxon>
    </lineage>
</organism>
<protein>
    <submittedName>
        <fullName evidence="1">Uncharacterized protein</fullName>
    </submittedName>
</protein>
<dbReference type="AlphaFoldDB" id="X1HQR5"/>
<comment type="caution">
    <text evidence="1">The sequence shown here is derived from an EMBL/GenBank/DDBJ whole genome shotgun (WGS) entry which is preliminary data.</text>
</comment>
<accession>X1HQR5</accession>
<dbReference type="EMBL" id="BARU01023982">
    <property type="protein sequence ID" value="GAH59410.1"/>
    <property type="molecule type" value="Genomic_DNA"/>
</dbReference>
<gene>
    <name evidence="1" type="ORF">S03H2_38855</name>
</gene>
<sequence length="93" mass="10817">MIIKAKDLKVCFICLYFMKLTIDNPDEDKIEDMTITCSLFPKGTKLIDIPVDCHYFKDAIQLYKKEMEDMICKLSVIIKDIKPKSNVKPDEPN</sequence>